<evidence type="ECO:0000256" key="3">
    <source>
        <dbReference type="ARBA" id="ARBA00022989"/>
    </source>
</evidence>
<evidence type="ECO:0000256" key="1">
    <source>
        <dbReference type="ARBA" id="ARBA00004141"/>
    </source>
</evidence>
<feature type="transmembrane region" description="Helical" evidence="5">
    <location>
        <begin position="6"/>
        <end position="21"/>
    </location>
</feature>
<dbReference type="STRING" id="1454001.AW08_01559"/>
<evidence type="ECO:0000313" key="7">
    <source>
        <dbReference type="Proteomes" id="UP000020218"/>
    </source>
</evidence>
<feature type="transmembrane region" description="Helical" evidence="5">
    <location>
        <begin position="99"/>
        <end position="125"/>
    </location>
</feature>
<feature type="transmembrane region" description="Helical" evidence="5">
    <location>
        <begin position="28"/>
        <end position="45"/>
    </location>
</feature>
<comment type="caution">
    <text evidence="6">The sequence shown here is derived from an EMBL/GenBank/DDBJ whole genome shotgun (WGS) entry which is preliminary data.</text>
</comment>
<reference evidence="6" key="1">
    <citation type="submission" date="2014-02" db="EMBL/GenBank/DDBJ databases">
        <title>Expanding our view of genomic diversity in Candidatus Accumulibacter clades.</title>
        <authorList>
            <person name="Skennerton C.T."/>
            <person name="Barr J.J."/>
            <person name="Slater F.R."/>
            <person name="Bond P.L."/>
            <person name="Tyson G.W."/>
        </authorList>
    </citation>
    <scope>NUCLEOTIDE SEQUENCE [LARGE SCALE GENOMIC DNA]</scope>
</reference>
<proteinExistence type="predicted"/>
<gene>
    <name evidence="6" type="primary">cvpA</name>
    <name evidence="6" type="ORF">AW08_01559</name>
</gene>
<dbReference type="InterPro" id="IPR052719">
    <property type="entry name" value="CvpA-like"/>
</dbReference>
<dbReference type="InterPro" id="IPR003825">
    <property type="entry name" value="Colicin-V_CvpA"/>
</dbReference>
<dbReference type="EMBL" id="JFAX01000007">
    <property type="protein sequence ID" value="EXI67954.1"/>
    <property type="molecule type" value="Genomic_DNA"/>
</dbReference>
<dbReference type="PATRIC" id="fig|1454001.3.peg.1638"/>
<dbReference type="GO" id="GO:0009403">
    <property type="term" value="P:toxin biosynthetic process"/>
    <property type="evidence" value="ECO:0007669"/>
    <property type="project" value="InterPro"/>
</dbReference>
<dbReference type="PANTHER" id="PTHR36926:SF1">
    <property type="entry name" value="COLICIN V PRODUCTION PROTEIN"/>
    <property type="match status" value="1"/>
</dbReference>
<organism evidence="6 7">
    <name type="scientific">Candidatus Accumulibacter adjunctus</name>
    <dbReference type="NCBI Taxonomy" id="1454001"/>
    <lineage>
        <taxon>Bacteria</taxon>
        <taxon>Pseudomonadati</taxon>
        <taxon>Pseudomonadota</taxon>
        <taxon>Betaproteobacteria</taxon>
        <taxon>Candidatus Accumulibacter</taxon>
    </lineage>
</organism>
<feature type="transmembrane region" description="Helical" evidence="5">
    <location>
        <begin position="65"/>
        <end position="87"/>
    </location>
</feature>
<protein>
    <submittedName>
        <fullName evidence="6">Pur regulon 18 kDa protein</fullName>
    </submittedName>
</protein>
<name>A0A011PNT6_9PROT</name>
<evidence type="ECO:0000256" key="5">
    <source>
        <dbReference type="SAM" id="Phobius"/>
    </source>
</evidence>
<keyword evidence="4 5" id="KW-0472">Membrane</keyword>
<dbReference type="PANTHER" id="PTHR36926">
    <property type="entry name" value="COLICIN V PRODUCTION PROTEIN"/>
    <property type="match status" value="1"/>
</dbReference>
<dbReference type="Pfam" id="PF02674">
    <property type="entry name" value="Colicin_V"/>
    <property type="match status" value="1"/>
</dbReference>
<evidence type="ECO:0000256" key="2">
    <source>
        <dbReference type="ARBA" id="ARBA00022692"/>
    </source>
</evidence>
<evidence type="ECO:0000313" key="6">
    <source>
        <dbReference type="EMBL" id="EXI67954.1"/>
    </source>
</evidence>
<keyword evidence="7" id="KW-1185">Reference proteome</keyword>
<accession>A0A011PNT6</accession>
<comment type="subcellular location">
    <subcellularLocation>
        <location evidence="1">Membrane</location>
        <topology evidence="1">Multi-pass membrane protein</topology>
    </subcellularLocation>
</comment>
<dbReference type="GO" id="GO:0016020">
    <property type="term" value="C:membrane"/>
    <property type="evidence" value="ECO:0007669"/>
    <property type="project" value="UniProtKB-SubCell"/>
</dbReference>
<dbReference type="Proteomes" id="UP000020218">
    <property type="component" value="Unassembled WGS sequence"/>
</dbReference>
<keyword evidence="3 5" id="KW-1133">Transmembrane helix</keyword>
<keyword evidence="2 5" id="KW-0812">Transmembrane</keyword>
<dbReference type="AlphaFoldDB" id="A0A011PNT6"/>
<sequence length="162" mass="17594">MTVFDYLVLIIIAASLLMGMWRGIVGEIIALAAWILAFFAAKWWGDEAARLFVAIDDPTLRLVAGWVSVALAVLVGMALLRLAIRGLIKALGMTVSDRLLGVVFGVARGLMIVMILVAIGGMTALPREKWWSEAYLSAPLETAVIASKPWLPSEVAKRIRFG</sequence>
<evidence type="ECO:0000256" key="4">
    <source>
        <dbReference type="ARBA" id="ARBA00023136"/>
    </source>
</evidence>